<dbReference type="EMBL" id="CP011494">
    <property type="protein sequence ID" value="AKO51528.1"/>
    <property type="molecule type" value="Genomic_DNA"/>
</dbReference>
<dbReference type="STRING" id="330734.ABA45_03055"/>
<feature type="transmembrane region" description="Helical" evidence="2">
    <location>
        <begin position="16"/>
        <end position="37"/>
    </location>
</feature>
<dbReference type="PATRIC" id="fig|330734.3.peg.679"/>
<evidence type="ECO:0000313" key="3">
    <source>
        <dbReference type="EMBL" id="AKO51528.1"/>
    </source>
</evidence>
<dbReference type="RefSeq" id="WP_048384299.1">
    <property type="nucleotide sequence ID" value="NZ_CP011494.1"/>
</dbReference>
<dbReference type="InterPro" id="IPR046703">
    <property type="entry name" value="DUF6776"/>
</dbReference>
<proteinExistence type="predicted"/>
<keyword evidence="2" id="KW-0472">Membrane</keyword>
<protein>
    <submittedName>
        <fullName evidence="3">Uncharacterized protein</fullName>
    </submittedName>
</protein>
<evidence type="ECO:0000256" key="2">
    <source>
        <dbReference type="SAM" id="Phobius"/>
    </source>
</evidence>
<organism evidence="3 4">
    <name type="scientific">Marinobacter psychrophilus</name>
    <dbReference type="NCBI Taxonomy" id="330734"/>
    <lineage>
        <taxon>Bacteria</taxon>
        <taxon>Pseudomonadati</taxon>
        <taxon>Pseudomonadota</taxon>
        <taxon>Gammaproteobacteria</taxon>
        <taxon>Pseudomonadales</taxon>
        <taxon>Marinobacteraceae</taxon>
        <taxon>Marinobacter</taxon>
    </lineage>
</organism>
<name>A0A0H4I115_9GAMM</name>
<sequence>MVNSALQTTKTAGVGWRWLMLALMCGTFLAGGYWAGVQHGTGSERARLGQVKVERDQLEASATELRKQYQVARQQKISLERGRAIDEQALSQARQSLVALETSNAQLRLDLGFYKKIMAPASVAKGLQIDRLSIDKTPEGGFNFRLVLTQVGNNKLYQSGVVAVNLLAQPGDSAEAIRLRDVSPQIDDVGVKFRFRYFQDIKVSLTLPDGFEPLEVQVVAQPKGKETVNVQRTFLWSKLVAN</sequence>
<dbReference type="Pfam" id="PF20567">
    <property type="entry name" value="DUF6776"/>
    <property type="match status" value="1"/>
</dbReference>
<keyword evidence="1" id="KW-0175">Coiled coil</keyword>
<evidence type="ECO:0000313" key="4">
    <source>
        <dbReference type="Proteomes" id="UP000036406"/>
    </source>
</evidence>
<feature type="coiled-coil region" evidence="1">
    <location>
        <begin position="48"/>
        <end position="110"/>
    </location>
</feature>
<evidence type="ECO:0000256" key="1">
    <source>
        <dbReference type="SAM" id="Coils"/>
    </source>
</evidence>
<reference evidence="3 4" key="1">
    <citation type="submission" date="2015-05" db="EMBL/GenBank/DDBJ databases">
        <title>Complete genome of Marinobacter psychrophilus strain 20041T isolated from sea-ice of the Canadian Basin.</title>
        <authorList>
            <person name="Song L."/>
            <person name="Ren L."/>
            <person name="Yu Y."/>
            <person name="Wang X."/>
        </authorList>
    </citation>
    <scope>NUCLEOTIDE SEQUENCE [LARGE SCALE GENOMIC DNA]</scope>
    <source>
        <strain evidence="3 4">20041</strain>
    </source>
</reference>
<gene>
    <name evidence="3" type="ORF">ABA45_03055</name>
</gene>
<keyword evidence="2" id="KW-0812">Transmembrane</keyword>
<accession>A0A0H4I115</accession>
<dbReference type="Proteomes" id="UP000036406">
    <property type="component" value="Chromosome"/>
</dbReference>
<dbReference type="KEGG" id="mpq:ABA45_03055"/>
<keyword evidence="4" id="KW-1185">Reference proteome</keyword>
<dbReference type="AlphaFoldDB" id="A0A0H4I115"/>
<keyword evidence="2" id="KW-1133">Transmembrane helix</keyword>